<organism evidence="3 4">
    <name type="scientific">Sphingomonas oligophenolica</name>
    <dbReference type="NCBI Taxonomy" id="301154"/>
    <lineage>
        <taxon>Bacteria</taxon>
        <taxon>Pseudomonadati</taxon>
        <taxon>Pseudomonadota</taxon>
        <taxon>Alphaproteobacteria</taxon>
        <taxon>Sphingomonadales</taxon>
        <taxon>Sphingomonadaceae</taxon>
        <taxon>Sphingomonas</taxon>
    </lineage>
</organism>
<dbReference type="AlphaFoldDB" id="A0A502CIL0"/>
<feature type="region of interest" description="Disordered" evidence="1">
    <location>
        <begin position="74"/>
        <end position="94"/>
    </location>
</feature>
<name>A0A502CIL0_9SPHN</name>
<accession>A0A502CIL0</accession>
<comment type="caution">
    <text evidence="3">The sequence shown here is derived from an EMBL/GenBank/DDBJ whole genome shotgun (WGS) entry which is preliminary data.</text>
</comment>
<keyword evidence="2" id="KW-0472">Membrane</keyword>
<protein>
    <submittedName>
        <fullName evidence="3">Uncharacterized protein</fullName>
    </submittedName>
</protein>
<reference evidence="3 4" key="1">
    <citation type="journal article" date="2019" name="Environ. Microbiol.">
        <title>Species interactions and distinct microbial communities in high Arctic permafrost affected cryosols are associated with the CH4 and CO2 gas fluxes.</title>
        <authorList>
            <person name="Altshuler I."/>
            <person name="Hamel J."/>
            <person name="Turney S."/>
            <person name="Magnuson E."/>
            <person name="Levesque R."/>
            <person name="Greer C."/>
            <person name="Whyte L.G."/>
        </authorList>
    </citation>
    <scope>NUCLEOTIDE SEQUENCE [LARGE SCALE GENOMIC DNA]</scope>
    <source>
        <strain evidence="3 4">S5.1</strain>
    </source>
</reference>
<evidence type="ECO:0000256" key="1">
    <source>
        <dbReference type="SAM" id="MobiDB-lite"/>
    </source>
</evidence>
<dbReference type="Proteomes" id="UP000318413">
    <property type="component" value="Unassembled WGS sequence"/>
</dbReference>
<proteinExistence type="predicted"/>
<keyword evidence="4" id="KW-1185">Reference proteome</keyword>
<evidence type="ECO:0000256" key="2">
    <source>
        <dbReference type="SAM" id="Phobius"/>
    </source>
</evidence>
<gene>
    <name evidence="3" type="ORF">EAH84_06230</name>
</gene>
<keyword evidence="2" id="KW-1133">Transmembrane helix</keyword>
<evidence type="ECO:0000313" key="3">
    <source>
        <dbReference type="EMBL" id="TPG13017.1"/>
    </source>
</evidence>
<evidence type="ECO:0000313" key="4">
    <source>
        <dbReference type="Proteomes" id="UP000318413"/>
    </source>
</evidence>
<sequence>MHPATIDTGALGRSPIGPFRRTFAASGQRRSLAHLVAPVLLLLLPIFFFVAFFHPATLQIGNAGWLLAGDYNSDNGENALGPTRIGTTGRRAHR</sequence>
<dbReference type="RefSeq" id="WP_140869406.1">
    <property type="nucleotide sequence ID" value="NZ_RCZK01000004.1"/>
</dbReference>
<dbReference type="EMBL" id="RCZK01000004">
    <property type="protein sequence ID" value="TPG13017.1"/>
    <property type="molecule type" value="Genomic_DNA"/>
</dbReference>
<feature type="transmembrane region" description="Helical" evidence="2">
    <location>
        <begin position="32"/>
        <end position="53"/>
    </location>
</feature>
<keyword evidence="2" id="KW-0812">Transmembrane</keyword>